<name>A0A0C1HF55_9NEIS</name>
<evidence type="ECO:0000313" key="3">
    <source>
        <dbReference type="EMBL" id="UNV87332.1"/>
    </source>
</evidence>
<keyword evidence="5" id="KW-1185">Reference proteome</keyword>
<dbReference type="SUPFAM" id="SSF160719">
    <property type="entry name" value="gpW/gp25-like"/>
    <property type="match status" value="1"/>
</dbReference>
<reference evidence="2 4" key="1">
    <citation type="submission" date="2014-12" db="EMBL/GenBank/DDBJ databases">
        <title>Genome sequence of Morococcus cerebrosus.</title>
        <authorList>
            <person name="Shin S.-K."/>
            <person name="Yi H."/>
        </authorList>
    </citation>
    <scope>NUCLEOTIDE SEQUENCE [LARGE SCALE GENOMIC DNA]</scope>
    <source>
        <strain evidence="2 4">CIP 81.93</strain>
    </source>
</reference>
<protein>
    <submittedName>
        <fullName evidence="3">GPW/gp25 family protein</fullName>
    </submittedName>
    <submittedName>
        <fullName evidence="2">Putative lysozyme</fullName>
    </submittedName>
</protein>
<sequence>MFYAAPISKHWQLAPEGSGVVQGADDIDQCIRNILSTRKGADVTRPDFGSDHYKWLDTPEDVFVPNVVRSTMLAIQTWEKRVVVEDIIFGGAAPHLTMTVYWRVADEVAGEIYSTDIRLEQAAWI</sequence>
<evidence type="ECO:0000313" key="2">
    <source>
        <dbReference type="EMBL" id="KIC12777.1"/>
    </source>
</evidence>
<dbReference type="EMBL" id="JUFZ01000013">
    <property type="protein sequence ID" value="KIC12777.1"/>
    <property type="molecule type" value="Genomic_DNA"/>
</dbReference>
<dbReference type="InterPro" id="IPR007048">
    <property type="entry name" value="IraD/Gp25-like"/>
</dbReference>
<dbReference type="Gene3D" id="3.10.450.40">
    <property type="match status" value="1"/>
</dbReference>
<organism evidence="2 4">
    <name type="scientific">Morococcus cerebrosus</name>
    <dbReference type="NCBI Taxonomy" id="1056807"/>
    <lineage>
        <taxon>Bacteria</taxon>
        <taxon>Pseudomonadati</taxon>
        <taxon>Pseudomonadota</taxon>
        <taxon>Betaproteobacteria</taxon>
        <taxon>Neisseriales</taxon>
        <taxon>Neisseriaceae</taxon>
        <taxon>Morococcus</taxon>
    </lineage>
</organism>
<dbReference type="AlphaFoldDB" id="A0A0C1HF55"/>
<evidence type="ECO:0000313" key="4">
    <source>
        <dbReference type="Proteomes" id="UP000031390"/>
    </source>
</evidence>
<reference evidence="3 5" key="2">
    <citation type="submission" date="2022-03" db="EMBL/GenBank/DDBJ databases">
        <title>Genome sequencing of Morococcus cerebrosus.</title>
        <authorList>
            <person name="Baek M.-G."/>
            <person name="Yi H."/>
        </authorList>
    </citation>
    <scope>NUCLEOTIDE SEQUENCE [LARGE SCALE GENOMIC DNA]</scope>
    <source>
        <strain evidence="3 5">CIP 81.93</strain>
    </source>
</reference>
<evidence type="ECO:0000259" key="1">
    <source>
        <dbReference type="Pfam" id="PF04965"/>
    </source>
</evidence>
<proteinExistence type="predicted"/>
<accession>A0A0C1HF55</accession>
<evidence type="ECO:0000313" key="5">
    <source>
        <dbReference type="Proteomes" id="UP000829504"/>
    </source>
</evidence>
<dbReference type="Proteomes" id="UP000829504">
    <property type="component" value="Chromosome"/>
</dbReference>
<dbReference type="EMBL" id="CP094242">
    <property type="protein sequence ID" value="UNV87332.1"/>
    <property type="molecule type" value="Genomic_DNA"/>
</dbReference>
<dbReference type="RefSeq" id="WP_039405079.1">
    <property type="nucleotide sequence ID" value="NZ_CP094242.1"/>
</dbReference>
<dbReference type="PATRIC" id="fig|1056807.3.peg.305"/>
<feature type="domain" description="IraD/Gp25-like" evidence="1">
    <location>
        <begin position="22"/>
        <end position="99"/>
    </location>
</feature>
<dbReference type="Pfam" id="PF04965">
    <property type="entry name" value="GPW_gp25"/>
    <property type="match status" value="1"/>
</dbReference>
<dbReference type="Proteomes" id="UP000031390">
    <property type="component" value="Unassembled WGS sequence"/>
</dbReference>
<gene>
    <name evidence="2" type="ORF">MCC93_03170</name>
    <name evidence="3" type="ORF">MON37_11975</name>
</gene>